<reference evidence="3 4" key="1">
    <citation type="submission" date="2020-01" db="EMBL/GenBank/DDBJ databases">
        <title>Paenibacillus soybeanensis sp. nov. isolated from the nodules of soybean (Glycine max(L.) Merr).</title>
        <authorList>
            <person name="Wang H."/>
        </authorList>
    </citation>
    <scope>NUCLEOTIDE SEQUENCE [LARGE SCALE GENOMIC DNA]</scope>
    <source>
        <strain evidence="3 4">DSM 23054</strain>
    </source>
</reference>
<dbReference type="GO" id="GO:0005829">
    <property type="term" value="C:cytosol"/>
    <property type="evidence" value="ECO:0007669"/>
    <property type="project" value="TreeGrafter"/>
</dbReference>
<feature type="region of interest" description="Disordered" evidence="2">
    <location>
        <begin position="133"/>
        <end position="153"/>
    </location>
</feature>
<dbReference type="Pfam" id="PF10282">
    <property type="entry name" value="Lactonase"/>
    <property type="match status" value="1"/>
</dbReference>
<name>A0A7X5C044_9BACL</name>
<dbReference type="InterPro" id="IPR019405">
    <property type="entry name" value="Lactonase_7-beta_prop"/>
</dbReference>
<dbReference type="PANTHER" id="PTHR30344:SF1">
    <property type="entry name" value="6-PHOSPHOGLUCONOLACTONASE"/>
    <property type="match status" value="1"/>
</dbReference>
<comment type="caution">
    <text evidence="3">The sequence shown here is derived from an EMBL/GenBank/DDBJ whole genome shotgun (WGS) entry which is preliminary data.</text>
</comment>
<evidence type="ECO:0000313" key="4">
    <source>
        <dbReference type="Proteomes" id="UP000558113"/>
    </source>
</evidence>
<dbReference type="EMBL" id="JAAAMU010000030">
    <property type="protein sequence ID" value="NBC73323.1"/>
    <property type="molecule type" value="Genomic_DNA"/>
</dbReference>
<accession>A0A7X5C044</accession>
<comment type="similarity">
    <text evidence="1">Belongs to the cycloisomerase 2 family.</text>
</comment>
<dbReference type="InterPro" id="IPR050282">
    <property type="entry name" value="Cycloisomerase_2"/>
</dbReference>
<evidence type="ECO:0000313" key="3">
    <source>
        <dbReference type="EMBL" id="NBC73323.1"/>
    </source>
</evidence>
<evidence type="ECO:0000256" key="1">
    <source>
        <dbReference type="ARBA" id="ARBA00005564"/>
    </source>
</evidence>
<feature type="compositionally biased region" description="Basic and acidic residues" evidence="2">
    <location>
        <begin position="133"/>
        <end position="146"/>
    </location>
</feature>
<gene>
    <name evidence="3" type="ORF">GT003_30545</name>
</gene>
<dbReference type="OrthoDB" id="9790815at2"/>
<protein>
    <submittedName>
        <fullName evidence="3">Beta-propeller fold lactonase family protein</fullName>
    </submittedName>
</protein>
<evidence type="ECO:0000256" key="2">
    <source>
        <dbReference type="SAM" id="MobiDB-lite"/>
    </source>
</evidence>
<dbReference type="AlphaFoldDB" id="A0A7X5C044"/>
<organism evidence="3 4">
    <name type="scientific">Paenibacillus sacheonensis</name>
    <dbReference type="NCBI Taxonomy" id="742054"/>
    <lineage>
        <taxon>Bacteria</taxon>
        <taxon>Bacillati</taxon>
        <taxon>Bacillota</taxon>
        <taxon>Bacilli</taxon>
        <taxon>Bacillales</taxon>
        <taxon>Paenibacillaceae</taxon>
        <taxon>Paenibacillus</taxon>
    </lineage>
</organism>
<dbReference type="SUPFAM" id="SSF50974">
    <property type="entry name" value="Nitrous oxide reductase, N-terminal domain"/>
    <property type="match status" value="1"/>
</dbReference>
<dbReference type="Gene3D" id="2.130.10.10">
    <property type="entry name" value="YVTN repeat-like/Quinoprotein amine dehydrogenase"/>
    <property type="match status" value="1"/>
</dbReference>
<dbReference type="InterPro" id="IPR015943">
    <property type="entry name" value="WD40/YVTN_repeat-like_dom_sf"/>
</dbReference>
<dbReference type="RefSeq" id="WP_161705185.1">
    <property type="nucleotide sequence ID" value="NZ_JAAAMU010000030.1"/>
</dbReference>
<dbReference type="Proteomes" id="UP000558113">
    <property type="component" value="Unassembled WGS sequence"/>
</dbReference>
<proteinExistence type="inferred from homology"/>
<dbReference type="PANTHER" id="PTHR30344">
    <property type="entry name" value="6-PHOSPHOGLUCONOLACTONASE-RELATED"/>
    <property type="match status" value="1"/>
</dbReference>
<dbReference type="InterPro" id="IPR011045">
    <property type="entry name" value="N2O_reductase_N"/>
</dbReference>
<dbReference type="GO" id="GO:0017057">
    <property type="term" value="F:6-phosphogluconolactonase activity"/>
    <property type="evidence" value="ECO:0007669"/>
    <property type="project" value="TreeGrafter"/>
</dbReference>
<sequence>MEQQLFYTGSYGAKEQEGVKAMRLQDGRLTEQSGLAGIYHPSFIAINQAGTRLYVVSETGAEAGSVYSYATREDKDAFTLINESSTLGGSPCHLALDATERLLAVTNYSGGTISLYAVREDGSLMLADHIAHEGRGPRDDRQEAPHPHSSMPDKANRYILVADLGTDEIVHYRIDHEAQKLVRHRTTPSAAGAGPRHMTFNASGDVLYVVNELDCTVVAYRYAPETSELTLLQSLSTLPEAFEGENTCADIHLTPDGRFLYASNRGHDSLAAYRVMPDGQLELIDIVPSGGRTPRNFAISPDGGYLLAANQESDRIVVFRIDRETGRLTDTGEAFESVKPVCVVFQ</sequence>
<keyword evidence="4" id="KW-1185">Reference proteome</keyword>